<dbReference type="CDD" id="cd02947">
    <property type="entry name" value="TRX_family"/>
    <property type="match status" value="1"/>
</dbReference>
<dbReference type="EMBL" id="JACCBK010000001">
    <property type="protein sequence ID" value="NYD86035.1"/>
    <property type="molecule type" value="Genomic_DNA"/>
</dbReference>
<dbReference type="SUPFAM" id="SSF52833">
    <property type="entry name" value="Thioredoxin-like"/>
    <property type="match status" value="1"/>
</dbReference>
<comment type="caution">
    <text evidence="3">The sequence shown here is derived from an EMBL/GenBank/DDBJ whole genome shotgun (WGS) entry which is preliminary data.</text>
</comment>
<dbReference type="Proteomes" id="UP000577956">
    <property type="component" value="Unassembled WGS sequence"/>
</dbReference>
<evidence type="ECO:0000313" key="2">
    <source>
        <dbReference type="EMBL" id="GIG30958.1"/>
    </source>
</evidence>
<dbReference type="Gene3D" id="3.40.30.10">
    <property type="entry name" value="Glutaredoxin"/>
    <property type="match status" value="1"/>
</dbReference>
<organism evidence="3 4">
    <name type="scientific">Cellulomonas oligotrophica</name>
    <dbReference type="NCBI Taxonomy" id="931536"/>
    <lineage>
        <taxon>Bacteria</taxon>
        <taxon>Bacillati</taxon>
        <taxon>Actinomycetota</taxon>
        <taxon>Actinomycetes</taxon>
        <taxon>Micrococcales</taxon>
        <taxon>Cellulomonadaceae</taxon>
        <taxon>Cellulomonas</taxon>
    </lineage>
</organism>
<feature type="domain" description="Thioredoxin" evidence="1">
    <location>
        <begin position="54"/>
        <end position="135"/>
    </location>
</feature>
<reference evidence="2 5" key="2">
    <citation type="submission" date="2021-01" db="EMBL/GenBank/DDBJ databases">
        <title>Whole genome shotgun sequence of Cellulomonas oligotrophica NBRC 109435.</title>
        <authorList>
            <person name="Komaki H."/>
            <person name="Tamura T."/>
        </authorList>
    </citation>
    <scope>NUCLEOTIDE SEQUENCE [LARGE SCALE GENOMIC DNA]</scope>
    <source>
        <strain evidence="2 5">NBRC 109435</strain>
    </source>
</reference>
<dbReference type="EMBL" id="BONN01000001">
    <property type="protein sequence ID" value="GIG30958.1"/>
    <property type="molecule type" value="Genomic_DNA"/>
</dbReference>
<dbReference type="GO" id="GO:0016853">
    <property type="term" value="F:isomerase activity"/>
    <property type="evidence" value="ECO:0007669"/>
    <property type="project" value="UniProtKB-KW"/>
</dbReference>
<sequence>MTGGVLWLLGALAVATVLGLVLRARAGTVRTTDASAADPLTPADLGGHGLGTTATLVQMSAQTCTTCRATARVLGELASRRPGVVHVELDVAEHPALTRRLDVLRTPTVVVLDPAGAVVARAAGGADRAALVALLDGLTDGARADDASACPGGTSAR</sequence>
<reference evidence="3 4" key="1">
    <citation type="submission" date="2020-07" db="EMBL/GenBank/DDBJ databases">
        <title>Sequencing the genomes of 1000 actinobacteria strains.</title>
        <authorList>
            <person name="Klenk H.-P."/>
        </authorList>
    </citation>
    <scope>NUCLEOTIDE SEQUENCE [LARGE SCALE GENOMIC DNA]</scope>
    <source>
        <strain evidence="3 4">DSM 24482</strain>
    </source>
</reference>
<dbReference type="RefSeq" id="WP_239072689.1">
    <property type="nucleotide sequence ID" value="NZ_BAABFI010000002.1"/>
</dbReference>
<protein>
    <submittedName>
        <fullName evidence="3">Thiol-disulfide isomerase/thioredoxin</fullName>
    </submittedName>
</protein>
<evidence type="ECO:0000313" key="4">
    <source>
        <dbReference type="Proteomes" id="UP000577956"/>
    </source>
</evidence>
<keyword evidence="5" id="KW-1185">Reference proteome</keyword>
<dbReference type="AlphaFoldDB" id="A0A7Y9FEX1"/>
<proteinExistence type="predicted"/>
<accession>A0A7Y9FEX1</accession>
<gene>
    <name evidence="3" type="ORF">BKA21_001584</name>
    <name evidence="2" type="ORF">Col01nite_01170</name>
</gene>
<name>A0A7Y9FEX1_9CELL</name>
<evidence type="ECO:0000313" key="5">
    <source>
        <dbReference type="Proteomes" id="UP000618382"/>
    </source>
</evidence>
<dbReference type="InterPro" id="IPR036249">
    <property type="entry name" value="Thioredoxin-like_sf"/>
</dbReference>
<evidence type="ECO:0000313" key="3">
    <source>
        <dbReference type="EMBL" id="NYD86035.1"/>
    </source>
</evidence>
<keyword evidence="3" id="KW-0413">Isomerase</keyword>
<evidence type="ECO:0000259" key="1">
    <source>
        <dbReference type="Pfam" id="PF00085"/>
    </source>
</evidence>
<dbReference type="Pfam" id="PF00085">
    <property type="entry name" value="Thioredoxin"/>
    <property type="match status" value="1"/>
</dbReference>
<dbReference type="InterPro" id="IPR013766">
    <property type="entry name" value="Thioredoxin_domain"/>
</dbReference>
<dbReference type="Proteomes" id="UP000618382">
    <property type="component" value="Unassembled WGS sequence"/>
</dbReference>